<dbReference type="GO" id="GO:0006355">
    <property type="term" value="P:regulation of DNA-templated transcription"/>
    <property type="evidence" value="ECO:0007669"/>
    <property type="project" value="UniProtKB-UniRule"/>
</dbReference>
<dbReference type="Gene3D" id="3.30.70.980">
    <property type="match status" value="2"/>
</dbReference>
<evidence type="ECO:0000256" key="1">
    <source>
        <dbReference type="ARBA" id="ARBA00008724"/>
    </source>
</evidence>
<dbReference type="InterPro" id="IPR017856">
    <property type="entry name" value="Integrase-like_N"/>
</dbReference>
<dbReference type="AlphaFoldDB" id="A0A9D6LN40"/>
<dbReference type="NCBIfam" id="NF009044">
    <property type="entry name" value="PRK12378.1"/>
    <property type="match status" value="1"/>
</dbReference>
<keyword evidence="4" id="KW-0963">Cytoplasm</keyword>
<evidence type="ECO:0000256" key="2">
    <source>
        <dbReference type="ARBA" id="ARBA00023015"/>
    </source>
</evidence>
<evidence type="ECO:0000313" key="8">
    <source>
        <dbReference type="Proteomes" id="UP000808388"/>
    </source>
</evidence>
<evidence type="ECO:0000259" key="6">
    <source>
        <dbReference type="Pfam" id="PF20772"/>
    </source>
</evidence>
<dbReference type="NCBIfam" id="TIGR01033">
    <property type="entry name" value="YebC/PmpR family DNA-binding transcriptional regulator"/>
    <property type="match status" value="1"/>
</dbReference>
<dbReference type="InterPro" id="IPR049083">
    <property type="entry name" value="TACO1_YebC_N"/>
</dbReference>
<sequence>MSGHSKWAQIKHKKAVVDAKRSNLFSKLVRAIMIAARTGENPDMNPRLKLEIDRAREFNMPAENIERAIKKATSAKEADLLSEVLYEAYGPGGVAILIEGVTDNKNRTAAEIKRILADHGGKLAEAGSVQWLFERKAILIADAFHSDEIELGLIDAGAEDISHEADATLILSPFEIKEILAYKLRELDISLREMKAVYLPKNKVARGLEADRLASLVEALETHDDVLSVWTNTAED</sequence>
<dbReference type="PANTHER" id="PTHR12532:SF0">
    <property type="entry name" value="TRANSLATIONAL ACTIVATOR OF CYTOCHROME C OXIDASE 1"/>
    <property type="match status" value="1"/>
</dbReference>
<protein>
    <recommendedName>
        <fullName evidence="4">Probable transcriptional regulatory protein HY220_01385</fullName>
    </recommendedName>
</protein>
<keyword evidence="3 4" id="KW-0804">Transcription</keyword>
<proteinExistence type="inferred from homology"/>
<dbReference type="Pfam" id="PF01709">
    <property type="entry name" value="Transcrip_reg"/>
    <property type="match status" value="1"/>
</dbReference>
<dbReference type="InterPro" id="IPR029072">
    <property type="entry name" value="YebC-like"/>
</dbReference>
<dbReference type="EMBL" id="JACQCQ010000006">
    <property type="protein sequence ID" value="MBI3627390.1"/>
    <property type="molecule type" value="Genomic_DNA"/>
</dbReference>
<dbReference type="InterPro" id="IPR002876">
    <property type="entry name" value="Transcrip_reg_TACO1-like"/>
</dbReference>
<dbReference type="Gene3D" id="1.10.10.200">
    <property type="match status" value="1"/>
</dbReference>
<name>A0A9D6LN40_9BACT</name>
<evidence type="ECO:0000259" key="5">
    <source>
        <dbReference type="Pfam" id="PF01709"/>
    </source>
</evidence>
<dbReference type="SUPFAM" id="SSF75625">
    <property type="entry name" value="YebC-like"/>
    <property type="match status" value="1"/>
</dbReference>
<dbReference type="PANTHER" id="PTHR12532">
    <property type="entry name" value="TRANSLATIONAL ACTIVATOR OF CYTOCHROME C OXIDASE 1"/>
    <property type="match status" value="1"/>
</dbReference>
<evidence type="ECO:0000313" key="7">
    <source>
        <dbReference type="EMBL" id="MBI3627390.1"/>
    </source>
</evidence>
<gene>
    <name evidence="7" type="ORF">HY220_01385</name>
</gene>
<comment type="subcellular location">
    <subcellularLocation>
        <location evidence="4">Cytoplasm</location>
    </subcellularLocation>
</comment>
<evidence type="ECO:0000256" key="4">
    <source>
        <dbReference type="HAMAP-Rule" id="MF_00693"/>
    </source>
</evidence>
<keyword evidence="2 4" id="KW-0805">Transcription regulation</keyword>
<dbReference type="InterPro" id="IPR026564">
    <property type="entry name" value="Transcrip_reg_TACO1-like_dom3"/>
</dbReference>
<dbReference type="FunFam" id="1.10.10.200:FF:000002">
    <property type="entry name" value="Probable transcriptional regulatory protein CLM62_37755"/>
    <property type="match status" value="1"/>
</dbReference>
<dbReference type="HAMAP" id="MF_00693">
    <property type="entry name" value="Transcrip_reg_TACO1"/>
    <property type="match status" value="1"/>
</dbReference>
<dbReference type="GO" id="GO:0003677">
    <property type="term" value="F:DNA binding"/>
    <property type="evidence" value="ECO:0007669"/>
    <property type="project" value="UniProtKB-UniRule"/>
</dbReference>
<keyword evidence="4 7" id="KW-0238">DNA-binding</keyword>
<feature type="domain" description="TACO1/YebC-like second and third" evidence="5">
    <location>
        <begin position="82"/>
        <end position="232"/>
    </location>
</feature>
<comment type="similarity">
    <text evidence="1 4">Belongs to the TACO1 family.</text>
</comment>
<evidence type="ECO:0000256" key="3">
    <source>
        <dbReference type="ARBA" id="ARBA00023163"/>
    </source>
</evidence>
<reference evidence="7" key="1">
    <citation type="submission" date="2020-07" db="EMBL/GenBank/DDBJ databases">
        <title>Huge and variable diversity of episymbiotic CPR bacteria and DPANN archaea in groundwater ecosystems.</title>
        <authorList>
            <person name="He C.Y."/>
            <person name="Keren R."/>
            <person name="Whittaker M."/>
            <person name="Farag I.F."/>
            <person name="Doudna J."/>
            <person name="Cate J.H.D."/>
            <person name="Banfield J.F."/>
        </authorList>
    </citation>
    <scope>NUCLEOTIDE SEQUENCE</scope>
    <source>
        <strain evidence="7">NC_groundwater_972_Pr1_S-0.2um_49_27</strain>
    </source>
</reference>
<dbReference type="NCBIfam" id="NF001030">
    <property type="entry name" value="PRK00110.1"/>
    <property type="match status" value="1"/>
</dbReference>
<dbReference type="InterPro" id="IPR048300">
    <property type="entry name" value="TACO1_YebC-like_2nd/3rd_dom"/>
</dbReference>
<accession>A0A9D6LN40</accession>
<feature type="domain" description="TACO1/YebC-like N-terminal" evidence="6">
    <location>
        <begin position="5"/>
        <end position="74"/>
    </location>
</feature>
<organism evidence="7 8">
    <name type="scientific">Candidatus Sungiibacteriota bacterium</name>
    <dbReference type="NCBI Taxonomy" id="2750080"/>
    <lineage>
        <taxon>Bacteria</taxon>
        <taxon>Candidatus Sungiibacteriota</taxon>
    </lineage>
</organism>
<dbReference type="Pfam" id="PF20772">
    <property type="entry name" value="TACO1_YebC_N"/>
    <property type="match status" value="1"/>
</dbReference>
<dbReference type="GO" id="GO:0005737">
    <property type="term" value="C:cytoplasm"/>
    <property type="evidence" value="ECO:0007669"/>
    <property type="project" value="UniProtKB-SubCell"/>
</dbReference>
<comment type="caution">
    <text evidence="7">The sequence shown here is derived from an EMBL/GenBank/DDBJ whole genome shotgun (WGS) entry which is preliminary data.</text>
</comment>
<dbReference type="Proteomes" id="UP000808388">
    <property type="component" value="Unassembled WGS sequence"/>
</dbReference>